<dbReference type="InterPro" id="IPR011050">
    <property type="entry name" value="Pectin_lyase_fold/virulence"/>
</dbReference>
<feature type="compositionally biased region" description="Low complexity" evidence="1">
    <location>
        <begin position="192"/>
        <end position="223"/>
    </location>
</feature>
<accession>C6LHY3</accession>
<dbReference type="OrthoDB" id="3078139at2"/>
<feature type="compositionally biased region" description="Low complexity" evidence="1">
    <location>
        <begin position="91"/>
        <end position="112"/>
    </location>
</feature>
<feature type="compositionally biased region" description="Low complexity" evidence="1">
    <location>
        <begin position="155"/>
        <end position="172"/>
    </location>
</feature>
<evidence type="ECO:0000256" key="2">
    <source>
        <dbReference type="SAM" id="SignalP"/>
    </source>
</evidence>
<protein>
    <submittedName>
        <fullName evidence="3">Hemagluttinin repeat protein</fullName>
    </submittedName>
</protein>
<feature type="compositionally biased region" description="Polar residues" evidence="1">
    <location>
        <begin position="114"/>
        <end position="134"/>
    </location>
</feature>
<dbReference type="eggNOG" id="ENOG5033I39">
    <property type="taxonomic scope" value="Bacteria"/>
</dbReference>
<dbReference type="Gene3D" id="2.160.20.20">
    <property type="match status" value="1"/>
</dbReference>
<dbReference type="EMBL" id="ACCL02000015">
    <property type="protein sequence ID" value="EET59873.1"/>
    <property type="molecule type" value="Genomic_DNA"/>
</dbReference>
<evidence type="ECO:0000313" key="3">
    <source>
        <dbReference type="EMBL" id="EET59873.1"/>
    </source>
</evidence>
<dbReference type="InterPro" id="IPR006626">
    <property type="entry name" value="PbH1"/>
</dbReference>
<feature type="signal peptide" evidence="2">
    <location>
        <begin position="1"/>
        <end position="31"/>
    </location>
</feature>
<dbReference type="RefSeq" id="WP_006863031.1">
    <property type="nucleotide sequence ID" value="NZ_ACCL02000015.1"/>
</dbReference>
<dbReference type="Proteomes" id="UP000005561">
    <property type="component" value="Unassembled WGS sequence"/>
</dbReference>
<dbReference type="SMART" id="SM00710">
    <property type="entry name" value="PbH1"/>
    <property type="match status" value="10"/>
</dbReference>
<dbReference type="SUPFAM" id="SSF51126">
    <property type="entry name" value="Pectin lyase-like"/>
    <property type="match status" value="2"/>
</dbReference>
<dbReference type="InterPro" id="IPR012332">
    <property type="entry name" value="Autotransporter_pectin_lyase_C"/>
</dbReference>
<evidence type="ECO:0000256" key="1">
    <source>
        <dbReference type="SAM" id="MobiDB-lite"/>
    </source>
</evidence>
<name>C6LHY3_9FIRM</name>
<evidence type="ECO:0000313" key="4">
    <source>
        <dbReference type="Proteomes" id="UP000005561"/>
    </source>
</evidence>
<proteinExistence type="predicted"/>
<keyword evidence="4" id="KW-1185">Reference proteome</keyword>
<gene>
    <name evidence="3" type="ORF">BRYFOR_08247</name>
</gene>
<keyword evidence="2" id="KW-0732">Signal</keyword>
<dbReference type="STRING" id="168384.SAMN05660368_03861"/>
<reference evidence="3" key="1">
    <citation type="submission" date="2009-07" db="EMBL/GenBank/DDBJ databases">
        <authorList>
            <person name="Weinstock G."/>
            <person name="Sodergren E."/>
            <person name="Clifton S."/>
            <person name="Fulton L."/>
            <person name="Fulton B."/>
            <person name="Courtney L."/>
            <person name="Fronick C."/>
            <person name="Harrison M."/>
            <person name="Strong C."/>
            <person name="Farmer C."/>
            <person name="Delahaunty K."/>
            <person name="Markovic C."/>
            <person name="Hall O."/>
            <person name="Minx P."/>
            <person name="Tomlinson C."/>
            <person name="Mitreva M."/>
            <person name="Nelson J."/>
            <person name="Hou S."/>
            <person name="Wollam A."/>
            <person name="Pepin K.H."/>
            <person name="Johnson M."/>
            <person name="Bhonagiri V."/>
            <person name="Nash W.E."/>
            <person name="Warren W."/>
            <person name="Chinwalla A."/>
            <person name="Mardis E.R."/>
            <person name="Wilson R.K."/>
        </authorList>
    </citation>
    <scope>NUCLEOTIDE SEQUENCE [LARGE SCALE GENOMIC DNA]</scope>
    <source>
        <strain evidence="3">DSM 14469</strain>
    </source>
</reference>
<comment type="caution">
    <text evidence="3">The sequence shown here is derived from an EMBL/GenBank/DDBJ whole genome shotgun (WGS) entry which is preliminary data.</text>
</comment>
<feature type="compositionally biased region" description="Polar residues" evidence="1">
    <location>
        <begin position="231"/>
        <end position="241"/>
    </location>
</feature>
<feature type="chain" id="PRO_5002968342" evidence="2">
    <location>
        <begin position="32"/>
        <end position="1749"/>
    </location>
</feature>
<feature type="region of interest" description="Disordered" evidence="1">
    <location>
        <begin position="86"/>
        <end position="242"/>
    </location>
</feature>
<organism evidence="3 4">
    <name type="scientific">Marvinbryantia formatexigens DSM 14469</name>
    <dbReference type="NCBI Taxonomy" id="478749"/>
    <lineage>
        <taxon>Bacteria</taxon>
        <taxon>Bacillati</taxon>
        <taxon>Bacillota</taxon>
        <taxon>Clostridia</taxon>
        <taxon>Lachnospirales</taxon>
        <taxon>Lachnospiraceae</taxon>
        <taxon>Marvinbryantia</taxon>
    </lineage>
</organism>
<sequence length="1749" mass="179649">MKNRNRGLRRAAAFILAAVLAGSSVEIPAAAGGDTGTGTTGMGTAVVTRFSDLDDGIRTQTLDTGAEEMAINFPGELTVTLELQPAESGVEATAAVQETETQTEPVTQEPVPDNMQTEENTGTQENPDVTQEQTDGPEADTGTEEKTESVTPPATENTEQTETSGTEEPGTEAPVQQQAEPAEPSGQEGQSAGTEAPAAETGATETAAVLQAEPPAETEAPVTEEQKAPETEQTVTDTSSDGGILTSLLDAVFPSMTVHAAEATNVQTVENFTLTGVKWKLDAEKSSAAEFSSDETAVGKTYTYVPVLPETVTINDVTYTLKSEESVRLPKIMVTIKEKETGNPVARVEKNGKTEEFDDITEAFASVGAGETATITLLDNAETDITVSGNVTLTSTEAVVLAGTVTVPSGASLTLAGDALTIRKTTDDSIARGIYVTGGTLVVEKGTVEAVSEDSWGAYGIYVSGGTAEMKGGTIKAGDPEDSNWSGYGILISGSGSLSVIAGTVSGSGVGLDIASTDVSLSGGTFTGGYDGTGYAIVTIGYNTLGGVLEKGFVYYDADGAYAAGANNTDTILPAGTYTIGACSGHSYGAWSSADSKVHTRTCEYCGTEETTENHQFGEDGKCTVEGCTAQASAGVTVNGQTEYYTDISAAFSAASTAGTKAEVKLLADIDYGSQGYISILSGDITLDLNGYTLTGKNQNQVLFLEYCQMTIKDSSNGKTGTIRNMNGKGVFVRSGASLTVESGRIETNPDSTGWVSGTAINVAWGGNLTIYDGELDGYVGVHLNEGSVTIHGGSISGSWYAVREINKQDNVTLYGGTYTGGLNTKNKTFAQILGEGRAYYDTETGSFLTEGLNQTGELAVGKTVSIQAAPVQITDGPSDLKLSYGFASGTAKLQVTAEKGETVTGEISYQWYRVNEEEGGTDEALTDSEGGYAGSRTDTLVLPDSWVSGGSGNFYCVVSCGGYSVSSRTVHAEIEVCPHSQITGGVCQGCGKTFEASVSDGAGGDGVYYEVFEDAWTAAQGKTAEVTLLADVEVSATLTVTSGSNITLKSEKDSNYTISGNVFNSASGLINVASGGTLTLKSGTVKNGAGGNNAIAVNGGHFVLNGGTAAATADGHSGVCVYNRGTAEIQTGNVSGDIGVAAASDGSIITILDGNISGRASGVYVSGSGAKITITGGSISASNTKGENGADGAALRIQSSGSALLSGGSYSGAYGILIDSGNSITLKELLNVGGDLKYAYYSSNGVLVTEGLDGKTLTGPLTVEKCGHSYKTWTDKEDGENHIGTCVVCGHEETKPHDWDTDGSCKAEGCTAQAAASVEIGDASKYFSTIEEAWTYAQENSSDSSTAVVTLLTDVVVTSPLTVTSGNITLAGVGGDGNIHSISGNIPYDSATSIPAIIHVTGGVLTFQSGTINSTNAQGEGIRVTAGILNMKGGTIYAGGEGILVASSGAVVNIESGSISGESRGLSVSAAGKVTLSGGTFSSTSYGNAVFCYTGKSVGSILEENYAYKQNDSWVSDTSVGTLKGTVIVEEAPIKNLIVKADKSDVTVSLDEVVTITAEVELSKDYTDSDVTYKWYCGGHLLYETKEMVYIPEWSGMQTFICEVSCDGYTVTGSAVINVREPDAIAYTITIPATAVAGGDAVSVGINTKEPFNLNGGTVSVSVSGGIDKNGKLTLTNTDNSGSSVTSEMLVEGKKYTGGAVAEFKAESDPAVSLSFKEPTETNILAGTYEGTVTFSIDYTAAEGGTTE</sequence>